<accession>A0A8J4E5D0</accession>
<dbReference type="Proteomes" id="UP000612585">
    <property type="component" value="Unassembled WGS sequence"/>
</dbReference>
<reference evidence="1" key="1">
    <citation type="submission" date="2021-01" db="EMBL/GenBank/DDBJ databases">
        <title>Whole genome shotgun sequence of Virgisporangium aurantiacum NBRC 16421.</title>
        <authorList>
            <person name="Komaki H."/>
            <person name="Tamura T."/>
        </authorList>
    </citation>
    <scope>NUCLEOTIDE SEQUENCE</scope>
    <source>
        <strain evidence="1">NBRC 16421</strain>
    </source>
</reference>
<sequence length="183" mass="19901">MALRLARTNEEAHLFMDLHPCECGEIRFPRSSSVIDTGDGDLASHYTGTCPQDGRQREFTFRLPQQILPPPADGSVRYGGPEVSELLDPGEWLSVADAYARNVPADTAALTADGLARAKAMLNRAAAAIDEVLKFVPAGADRVPEQAFVTDRGRAAYAKEPGRFRSLRLEAVRSTYTNIAAQL</sequence>
<evidence type="ECO:0000313" key="2">
    <source>
        <dbReference type="Proteomes" id="UP000612585"/>
    </source>
</evidence>
<name>A0A8J4E5D0_9ACTN</name>
<gene>
    <name evidence="1" type="ORF">Vau01_104360</name>
</gene>
<keyword evidence="2" id="KW-1185">Reference proteome</keyword>
<dbReference type="RefSeq" id="WP_204008866.1">
    <property type="nucleotide sequence ID" value="NZ_BOPG01000084.1"/>
</dbReference>
<dbReference type="EMBL" id="BOPG01000084">
    <property type="protein sequence ID" value="GIJ62920.1"/>
    <property type="molecule type" value="Genomic_DNA"/>
</dbReference>
<evidence type="ECO:0000313" key="1">
    <source>
        <dbReference type="EMBL" id="GIJ62920.1"/>
    </source>
</evidence>
<protein>
    <submittedName>
        <fullName evidence="1">Uncharacterized protein</fullName>
    </submittedName>
</protein>
<comment type="caution">
    <text evidence="1">The sequence shown here is derived from an EMBL/GenBank/DDBJ whole genome shotgun (WGS) entry which is preliminary data.</text>
</comment>
<organism evidence="1 2">
    <name type="scientific">Virgisporangium aurantiacum</name>
    <dbReference type="NCBI Taxonomy" id="175570"/>
    <lineage>
        <taxon>Bacteria</taxon>
        <taxon>Bacillati</taxon>
        <taxon>Actinomycetota</taxon>
        <taxon>Actinomycetes</taxon>
        <taxon>Micromonosporales</taxon>
        <taxon>Micromonosporaceae</taxon>
        <taxon>Virgisporangium</taxon>
    </lineage>
</organism>
<proteinExistence type="predicted"/>
<dbReference type="AlphaFoldDB" id="A0A8J4E5D0"/>